<proteinExistence type="predicted"/>
<feature type="transmembrane region" description="Helical" evidence="1">
    <location>
        <begin position="12"/>
        <end position="34"/>
    </location>
</feature>
<name>A0A6C0L3W5_PSEAI</name>
<accession>A0A6C0L3W5</accession>
<reference evidence="2" key="1">
    <citation type="submission" date="2019-10" db="EMBL/GenBank/DDBJ databases">
        <title>Extensively Drug-Resistant Pseudomonas aeruginosa ST664 clone carrying KPC-2-encoding megaplasmid in a burn clinic.</title>
        <authorList>
            <person name="Li Z."/>
            <person name="Cai Z."/>
            <person name="Cai Z."/>
            <person name="Zhang Y."/>
            <person name="Fu T."/>
            <person name="Jin Y."/>
            <person name="Cheng Z."/>
            <person name="Jin S."/>
            <person name="Wu W."/>
            <person name="Yang L."/>
            <person name="Bai F."/>
        </authorList>
    </citation>
    <scope>NUCLEOTIDE SEQUENCE</scope>
    <source>
        <strain evidence="2">NK546</strain>
        <plasmid evidence="2">pNK546b</plasmid>
    </source>
</reference>
<dbReference type="RefSeq" id="WP_031683970.1">
    <property type="nucleotide sequence ID" value="NZ_BSAS01000029.1"/>
</dbReference>
<geneLocation type="plasmid" evidence="2">
    <name>pNK546b</name>
</geneLocation>
<dbReference type="AlphaFoldDB" id="A0A6C0L3W5"/>
<protein>
    <recommendedName>
        <fullName evidence="3">Transmembrane protein</fullName>
    </recommendedName>
</protein>
<evidence type="ECO:0000313" key="2">
    <source>
        <dbReference type="EMBL" id="QHU24502.1"/>
    </source>
</evidence>
<evidence type="ECO:0000256" key="1">
    <source>
        <dbReference type="SAM" id="Phobius"/>
    </source>
</evidence>
<sequence length="98" mass="10398">MSPKHIQTIQKSLFALAILVFMARTVGVFDASIINITSNWLIGRPLLVPALGASSLISGFEDSWLSLIDGLAWCAAVLLVSAAVLFSLPPATEATDKD</sequence>
<keyword evidence="2" id="KW-0614">Plasmid</keyword>
<keyword evidence="1" id="KW-0812">Transmembrane</keyword>
<feature type="transmembrane region" description="Helical" evidence="1">
    <location>
        <begin position="67"/>
        <end position="88"/>
    </location>
</feature>
<keyword evidence="1" id="KW-0472">Membrane</keyword>
<evidence type="ECO:0008006" key="3">
    <source>
        <dbReference type="Google" id="ProtNLM"/>
    </source>
</evidence>
<organism evidence="2">
    <name type="scientific">Pseudomonas aeruginosa</name>
    <dbReference type="NCBI Taxonomy" id="287"/>
    <lineage>
        <taxon>Bacteria</taxon>
        <taxon>Pseudomonadati</taxon>
        <taxon>Pseudomonadota</taxon>
        <taxon>Gammaproteobacteria</taxon>
        <taxon>Pseudomonadales</taxon>
        <taxon>Pseudomonadaceae</taxon>
        <taxon>Pseudomonas</taxon>
    </lineage>
</organism>
<keyword evidence="1" id="KW-1133">Transmembrane helix</keyword>
<dbReference type="EMBL" id="MN583270">
    <property type="protein sequence ID" value="QHU24502.1"/>
    <property type="molecule type" value="Genomic_DNA"/>
</dbReference>